<reference evidence="2" key="2">
    <citation type="submission" date="2021-04" db="EMBL/GenBank/DDBJ databases">
        <authorList>
            <person name="Karlyshev A.V."/>
        </authorList>
    </citation>
    <scope>NUCLEOTIDE SEQUENCE</scope>
    <source>
        <strain evidence="2">LMG 29479</strain>
    </source>
</reference>
<dbReference type="EMBL" id="JAGQFT010000037">
    <property type="protein sequence ID" value="MBR0562171.1"/>
    <property type="molecule type" value="Genomic_DNA"/>
</dbReference>
<dbReference type="RefSeq" id="WP_211926117.1">
    <property type="nucleotide sequence ID" value="NZ_JAGQFT020000010.1"/>
</dbReference>
<dbReference type="EMBL" id="JAGQFT020000010">
    <property type="protein sequence ID" value="MBS7458275.1"/>
    <property type="molecule type" value="Genomic_DNA"/>
</dbReference>
<reference evidence="3 4" key="1">
    <citation type="journal article" date="2021" name="Microbiol. Resour. Announc.">
        <title>Draft Genome Sequence of Coralloluteibacterium stylophorae LMG 29479T.</title>
        <authorList>
            <person name="Karlyshev A.V."/>
            <person name="Kudryashova E.B."/>
            <person name="Ariskina E.V."/>
            <person name="Conroy A.P."/>
            <person name="Abidueva E.Y."/>
        </authorList>
    </citation>
    <scope>NUCLEOTIDE SEQUENCE [LARGE SCALE GENOMIC DNA]</scope>
    <source>
        <strain evidence="3 4">LMG 29479</strain>
    </source>
</reference>
<gene>
    <name evidence="3" type="ORF">KB893_014135</name>
    <name evidence="2" type="ORF">KB893_06530</name>
</gene>
<organism evidence="2">
    <name type="scientific">Coralloluteibacterium stylophorae</name>
    <dbReference type="NCBI Taxonomy" id="1776034"/>
    <lineage>
        <taxon>Bacteria</taxon>
        <taxon>Pseudomonadati</taxon>
        <taxon>Pseudomonadota</taxon>
        <taxon>Gammaproteobacteria</taxon>
        <taxon>Lysobacterales</taxon>
        <taxon>Lysobacteraceae</taxon>
        <taxon>Coralloluteibacterium</taxon>
    </lineage>
</organism>
<dbReference type="AlphaFoldDB" id="A0A8J7VUE1"/>
<feature type="signal peptide" evidence="1">
    <location>
        <begin position="1"/>
        <end position="27"/>
    </location>
</feature>
<evidence type="ECO:0000313" key="2">
    <source>
        <dbReference type="EMBL" id="MBR0562171.1"/>
    </source>
</evidence>
<evidence type="ECO:0008006" key="5">
    <source>
        <dbReference type="Google" id="ProtNLM"/>
    </source>
</evidence>
<protein>
    <recommendedName>
        <fullName evidence="5">DUF4124 domain-containing protein</fullName>
    </recommendedName>
</protein>
<sequence>MPRLLPTAAAFLLAALATQAAPARAQAAVHRCVGPDGTSIYSDRGCAGFDAAERPAPGEQPSPSTRAALQRGCARRPHQLAARLQAALASQDVNRVASVYDWAGKSTWEAQGIMERLHTLARDAVTTVVLEGSENAVAGPGIGAAVGGARVPERPERVRIERLPTPANTARYVHMALMERAGCWWVHF</sequence>
<keyword evidence="4" id="KW-1185">Reference proteome</keyword>
<evidence type="ECO:0000256" key="1">
    <source>
        <dbReference type="SAM" id="SignalP"/>
    </source>
</evidence>
<accession>A0A8J7VUE1</accession>
<evidence type="ECO:0000313" key="4">
    <source>
        <dbReference type="Proteomes" id="UP000675747"/>
    </source>
</evidence>
<comment type="caution">
    <text evidence="2">The sequence shown here is derived from an EMBL/GenBank/DDBJ whole genome shotgun (WGS) entry which is preliminary data.</text>
</comment>
<feature type="chain" id="PRO_5042774333" description="DUF4124 domain-containing protein" evidence="1">
    <location>
        <begin position="28"/>
        <end position="188"/>
    </location>
</feature>
<keyword evidence="1" id="KW-0732">Signal</keyword>
<proteinExistence type="predicted"/>
<dbReference type="Proteomes" id="UP000675747">
    <property type="component" value="Unassembled WGS sequence"/>
</dbReference>
<name>A0A8J7VUE1_9GAMM</name>
<evidence type="ECO:0000313" key="3">
    <source>
        <dbReference type="EMBL" id="MBS7458275.1"/>
    </source>
</evidence>